<reference evidence="1 2" key="1">
    <citation type="submission" date="2013-04" db="EMBL/GenBank/DDBJ databases">
        <title>Oceanicola sp. 22II1-22F33 Genome Sequencing.</title>
        <authorList>
            <person name="Lai Q."/>
            <person name="Li G."/>
            <person name="Shao Z."/>
        </authorList>
    </citation>
    <scope>NUCLEOTIDE SEQUENCE [LARGE SCALE GENOMIC DNA]</scope>
    <source>
        <strain evidence="1 2">22II1-22F33</strain>
    </source>
</reference>
<dbReference type="OrthoDB" id="7870860at2"/>
<gene>
    <name evidence="1" type="ORF">ATO3_15105</name>
</gene>
<dbReference type="PROSITE" id="PS51257">
    <property type="entry name" value="PROKAR_LIPOPROTEIN"/>
    <property type="match status" value="1"/>
</dbReference>
<dbReference type="EMBL" id="AQQR01000005">
    <property type="protein sequence ID" value="OWU72999.1"/>
    <property type="molecule type" value="Genomic_DNA"/>
</dbReference>
<dbReference type="AlphaFoldDB" id="A0A225NPE9"/>
<organism evidence="1 2">
    <name type="scientific">Marinibacterium profundimaris</name>
    <dbReference type="NCBI Taxonomy" id="1679460"/>
    <lineage>
        <taxon>Bacteria</taxon>
        <taxon>Pseudomonadati</taxon>
        <taxon>Pseudomonadota</taxon>
        <taxon>Alphaproteobacteria</taxon>
        <taxon>Rhodobacterales</taxon>
        <taxon>Paracoccaceae</taxon>
        <taxon>Marinibacterium</taxon>
    </lineage>
</organism>
<evidence type="ECO:0000313" key="1">
    <source>
        <dbReference type="EMBL" id="OWU72999.1"/>
    </source>
</evidence>
<evidence type="ECO:0000313" key="2">
    <source>
        <dbReference type="Proteomes" id="UP000215377"/>
    </source>
</evidence>
<evidence type="ECO:0008006" key="3">
    <source>
        <dbReference type="Google" id="ProtNLM"/>
    </source>
</evidence>
<sequence length="170" mass="18423">MRQLGLALLGVAGIMLAGCKLDREDRLRQELGSWLTLQDTLEFSSRGTCTGAVFRLETTAISDRITKATSIETAVHYLRAGRMVVFEIFDTSPTVVSEQIMTASLEQGLGLLSNGLGPAKRCLSDRAGLAFYNAIMSPEAVMIYDPDGNSLTLVHTQSEVPLAIFLRGNV</sequence>
<dbReference type="Proteomes" id="UP000215377">
    <property type="component" value="Unassembled WGS sequence"/>
</dbReference>
<accession>A0A225NPE9</accession>
<proteinExistence type="predicted"/>
<name>A0A225NPE9_9RHOB</name>
<protein>
    <recommendedName>
        <fullName evidence="3">Lipoprotein</fullName>
    </recommendedName>
</protein>
<dbReference type="RefSeq" id="WP_088650704.1">
    <property type="nucleotide sequence ID" value="NZ_AQQR01000005.1"/>
</dbReference>
<keyword evidence="2" id="KW-1185">Reference proteome</keyword>
<comment type="caution">
    <text evidence="1">The sequence shown here is derived from an EMBL/GenBank/DDBJ whole genome shotgun (WGS) entry which is preliminary data.</text>
</comment>